<proteinExistence type="predicted"/>
<dbReference type="EMBL" id="FNMU01000002">
    <property type="protein sequence ID" value="SDW33406.1"/>
    <property type="molecule type" value="Genomic_DNA"/>
</dbReference>
<evidence type="ECO:0000256" key="1">
    <source>
        <dbReference type="SAM" id="Phobius"/>
    </source>
</evidence>
<accession>A0A1H2SP38</accession>
<dbReference type="RefSeq" id="WP_257790277.1">
    <property type="nucleotide sequence ID" value="NZ_CP017921.1"/>
</dbReference>
<gene>
    <name evidence="2" type="ORF">SAMN04515625_0734</name>
</gene>
<evidence type="ECO:0000313" key="2">
    <source>
        <dbReference type="EMBL" id="SDW33406.1"/>
    </source>
</evidence>
<sequence>MEPEDYVIKEGPIPHENAKFGAGLVILILYIIVLGRWLGVF</sequence>
<keyword evidence="1" id="KW-0472">Membrane</keyword>
<feature type="transmembrane region" description="Helical" evidence="1">
    <location>
        <begin position="20"/>
        <end position="39"/>
    </location>
</feature>
<name>A0A1H2SP38_9EURY</name>
<dbReference type="AlphaFoldDB" id="A0A1H2SP38"/>
<dbReference type="GeneID" id="80402726"/>
<keyword evidence="1" id="KW-0812">Transmembrane</keyword>
<organism evidence="2 3">
    <name type="scientific">Methanohalophilus halophilus</name>
    <dbReference type="NCBI Taxonomy" id="2177"/>
    <lineage>
        <taxon>Archaea</taxon>
        <taxon>Methanobacteriati</taxon>
        <taxon>Methanobacteriota</taxon>
        <taxon>Stenosarchaea group</taxon>
        <taxon>Methanomicrobia</taxon>
        <taxon>Methanosarcinales</taxon>
        <taxon>Methanosarcinaceae</taxon>
        <taxon>Methanohalophilus</taxon>
    </lineage>
</organism>
<dbReference type="Proteomes" id="UP000198669">
    <property type="component" value="Unassembled WGS sequence"/>
</dbReference>
<reference evidence="2 3" key="1">
    <citation type="submission" date="2016-10" db="EMBL/GenBank/DDBJ databases">
        <authorList>
            <person name="de Groot N.N."/>
        </authorList>
    </citation>
    <scope>NUCLEOTIDE SEQUENCE [LARGE SCALE GENOMIC DNA]</scope>
    <source>
        <strain evidence="2 3">Z-7982</strain>
    </source>
</reference>
<protein>
    <submittedName>
        <fullName evidence="2">Uncharacterized protein</fullName>
    </submittedName>
</protein>
<evidence type="ECO:0000313" key="3">
    <source>
        <dbReference type="Proteomes" id="UP000198669"/>
    </source>
</evidence>
<keyword evidence="1" id="KW-1133">Transmembrane helix</keyword>